<gene>
    <name evidence="4" type="ORF">F6S87_07740</name>
</gene>
<reference evidence="4 5" key="1">
    <citation type="submission" date="2019-09" db="EMBL/GenBank/DDBJ databases">
        <title>Phylogenetic characterization of a novel taxon of the genus Bifidobacterium: Bifidobacterium choloepi sp. nov.</title>
        <authorList>
            <person name="Modesto M."/>
            <person name="Satti M."/>
        </authorList>
    </citation>
    <scope>NUCLEOTIDE SEQUENCE [LARGE SCALE GENOMIC DNA]</scope>
    <source>
        <strain evidence="4 5">BRDM6</strain>
    </source>
</reference>
<feature type="domain" description="SLH" evidence="3">
    <location>
        <begin position="463"/>
        <end position="530"/>
    </location>
</feature>
<dbReference type="CDD" id="cd06414">
    <property type="entry name" value="GH25_LytC-like"/>
    <property type="match status" value="1"/>
</dbReference>
<dbReference type="PROSITE" id="PS51904">
    <property type="entry name" value="GLYCOSYL_HYDROL_F25_2"/>
    <property type="match status" value="1"/>
</dbReference>
<feature type="region of interest" description="Disordered" evidence="2">
    <location>
        <begin position="1"/>
        <end position="36"/>
    </location>
</feature>
<dbReference type="GO" id="GO:0009253">
    <property type="term" value="P:peptidoglycan catabolic process"/>
    <property type="evidence" value="ECO:0007669"/>
    <property type="project" value="InterPro"/>
</dbReference>
<dbReference type="GO" id="GO:0016052">
    <property type="term" value="P:carbohydrate catabolic process"/>
    <property type="evidence" value="ECO:0007669"/>
    <property type="project" value="TreeGrafter"/>
</dbReference>
<dbReference type="SUPFAM" id="SSF51445">
    <property type="entry name" value="(Trans)glycosidases"/>
    <property type="match status" value="1"/>
</dbReference>
<evidence type="ECO:0000256" key="1">
    <source>
        <dbReference type="ARBA" id="ARBA00010646"/>
    </source>
</evidence>
<dbReference type="PROSITE" id="PS51272">
    <property type="entry name" value="SLH"/>
    <property type="match status" value="3"/>
</dbReference>
<organism evidence="4 5">
    <name type="scientific">Bifidobacterium choloepi</name>
    <dbReference type="NCBI Taxonomy" id="2614131"/>
    <lineage>
        <taxon>Bacteria</taxon>
        <taxon>Bacillati</taxon>
        <taxon>Actinomycetota</taxon>
        <taxon>Actinomycetes</taxon>
        <taxon>Bifidobacteriales</taxon>
        <taxon>Bifidobacteriaceae</taxon>
        <taxon>Bifidobacterium</taxon>
    </lineage>
</organism>
<comment type="similarity">
    <text evidence="1">Belongs to the glycosyl hydrolase 25 family.</text>
</comment>
<evidence type="ECO:0000313" key="5">
    <source>
        <dbReference type="Proteomes" id="UP000469292"/>
    </source>
</evidence>
<protein>
    <recommendedName>
        <fullName evidence="3">SLH domain-containing protein</fullName>
    </recommendedName>
</protein>
<dbReference type="InterPro" id="IPR001119">
    <property type="entry name" value="SLH_dom"/>
</dbReference>
<proteinExistence type="inferred from homology"/>
<dbReference type="InterPro" id="IPR017853">
    <property type="entry name" value="GH"/>
</dbReference>
<feature type="region of interest" description="Disordered" evidence="2">
    <location>
        <begin position="65"/>
        <end position="130"/>
    </location>
</feature>
<dbReference type="Proteomes" id="UP000469292">
    <property type="component" value="Unassembled WGS sequence"/>
</dbReference>
<dbReference type="EMBL" id="VYSG01000004">
    <property type="protein sequence ID" value="NEG70482.1"/>
    <property type="molecule type" value="Genomic_DNA"/>
</dbReference>
<evidence type="ECO:0000313" key="4">
    <source>
        <dbReference type="EMBL" id="NEG70482.1"/>
    </source>
</evidence>
<comment type="caution">
    <text evidence="4">The sequence shown here is derived from an EMBL/GenBank/DDBJ whole genome shotgun (WGS) entry which is preliminary data.</text>
</comment>
<feature type="compositionally biased region" description="Polar residues" evidence="2">
    <location>
        <begin position="110"/>
        <end position="129"/>
    </location>
</feature>
<dbReference type="PANTHER" id="PTHR34135:SF2">
    <property type="entry name" value="LYSOZYME"/>
    <property type="match status" value="1"/>
</dbReference>
<dbReference type="PANTHER" id="PTHR34135">
    <property type="entry name" value="LYSOZYME"/>
    <property type="match status" value="1"/>
</dbReference>
<dbReference type="Pfam" id="PF00395">
    <property type="entry name" value="SLH"/>
    <property type="match status" value="1"/>
</dbReference>
<evidence type="ECO:0000259" key="3">
    <source>
        <dbReference type="PROSITE" id="PS51272"/>
    </source>
</evidence>
<accession>A0A6I5NP49</accession>
<keyword evidence="5" id="KW-1185">Reference proteome</keyword>
<dbReference type="AlphaFoldDB" id="A0A6I5NP49"/>
<feature type="domain" description="SLH" evidence="3">
    <location>
        <begin position="399"/>
        <end position="462"/>
    </location>
</feature>
<feature type="domain" description="SLH" evidence="3">
    <location>
        <begin position="531"/>
        <end position="593"/>
    </location>
</feature>
<dbReference type="Pfam" id="PF01183">
    <property type="entry name" value="Glyco_hydro_25"/>
    <property type="match status" value="1"/>
</dbReference>
<dbReference type="GO" id="GO:0016998">
    <property type="term" value="P:cell wall macromolecule catabolic process"/>
    <property type="evidence" value="ECO:0007669"/>
    <property type="project" value="InterPro"/>
</dbReference>
<dbReference type="Gene3D" id="3.20.20.80">
    <property type="entry name" value="Glycosidases"/>
    <property type="match status" value="1"/>
</dbReference>
<dbReference type="GO" id="GO:0003796">
    <property type="term" value="F:lysozyme activity"/>
    <property type="evidence" value="ECO:0007669"/>
    <property type="project" value="InterPro"/>
</dbReference>
<feature type="compositionally biased region" description="Polar residues" evidence="2">
    <location>
        <begin position="67"/>
        <end position="81"/>
    </location>
</feature>
<sequence length="593" mass="62888">MTMTSDSHNQKHHHAGRDGERTRGAQSAGAPRRSRKRWSLVVAIAALAAAALAVGSPMAAGTAMADESSNTSVDTIDTSDQIDPKHMWNTDNAIGAGAGESAPVDIPDTSAASPVTDGTTDESSASAAGTVTDVAADSSLDGNDSSATTGTVSNAVATNSAATVQLASTSSSVTWGTDGDSKTFTESDGTVFADPAMKVIDVSKWQGTIDWAAVKAAGIDAAIIRVGYCNNLDSTFVENVKNAEAAGVPFGIYLYSYADTTALAKLEATFVADELDEYVTSLRLPIFYDIENWSSWTDDDGVVHSYPTSASAFQSIVSTFTSTLAARGYDNVELYTYLSFANSYLNTTSLESKIGWIAQYNTTLSYTYPNYDGGRGWQYTSSATVDGISGNVDMSAFDEYAFLDVNSRSTAHYSDIKWLSSQGITTGFANGTFEPSANVIRQDMSAFLYRTDGSPSYTASSSEQATYSDVSSSTPHASEIWWTTANGISTGWTESDGTKTFRPTNTVLRQDMAAFLYRLAGSPAYTPTAADMATFTDVTSSTPHAKEIWWCASVGISTGWTSSDGTATFQPTSTVVRADMAAFLHRTYDVMNG</sequence>
<name>A0A6I5NP49_9BIFI</name>
<evidence type="ECO:0000256" key="2">
    <source>
        <dbReference type="SAM" id="MobiDB-lite"/>
    </source>
</evidence>
<dbReference type="InterPro" id="IPR002053">
    <property type="entry name" value="Glyco_hydro_25"/>
</dbReference>